<comment type="caution">
    <text evidence="1">The sequence shown here is derived from an EMBL/GenBank/DDBJ whole genome shotgun (WGS) entry which is preliminary data.</text>
</comment>
<accession>A0A5N6NC73</accession>
<dbReference type="AlphaFoldDB" id="A0A5N6NC73"/>
<sequence>MVHSAIGHSACSHSTLGLSAHGHSTMLSSLSAAPVLVNLGKVGIEATIEKPEEAEGEMLEEVPWEKVGKAEIEEVTTKGEVIGVDKREAEEEKGSAISGKVEVTVTNGEEAKVVTMS</sequence>
<reference evidence="1 2" key="1">
    <citation type="submission" date="2019-05" db="EMBL/GenBank/DDBJ databases">
        <title>Mikania micrantha, genome provides insights into the molecular mechanism of rapid growth.</title>
        <authorList>
            <person name="Liu B."/>
        </authorList>
    </citation>
    <scope>NUCLEOTIDE SEQUENCE [LARGE SCALE GENOMIC DNA]</scope>
    <source>
        <strain evidence="1">NLD-2019</strain>
        <tissue evidence="1">Leaf</tissue>
    </source>
</reference>
<dbReference type="EMBL" id="SZYD01000012">
    <property type="protein sequence ID" value="KAD4585442.1"/>
    <property type="molecule type" value="Genomic_DNA"/>
</dbReference>
<evidence type="ECO:0000313" key="1">
    <source>
        <dbReference type="EMBL" id="KAD4585442.1"/>
    </source>
</evidence>
<protein>
    <submittedName>
        <fullName evidence="1">Uncharacterized protein</fullName>
    </submittedName>
</protein>
<keyword evidence="2" id="KW-1185">Reference proteome</keyword>
<proteinExistence type="predicted"/>
<organism evidence="1 2">
    <name type="scientific">Mikania micrantha</name>
    <name type="common">bitter vine</name>
    <dbReference type="NCBI Taxonomy" id="192012"/>
    <lineage>
        <taxon>Eukaryota</taxon>
        <taxon>Viridiplantae</taxon>
        <taxon>Streptophyta</taxon>
        <taxon>Embryophyta</taxon>
        <taxon>Tracheophyta</taxon>
        <taxon>Spermatophyta</taxon>
        <taxon>Magnoliopsida</taxon>
        <taxon>eudicotyledons</taxon>
        <taxon>Gunneridae</taxon>
        <taxon>Pentapetalae</taxon>
        <taxon>asterids</taxon>
        <taxon>campanulids</taxon>
        <taxon>Asterales</taxon>
        <taxon>Asteraceae</taxon>
        <taxon>Asteroideae</taxon>
        <taxon>Heliantheae alliance</taxon>
        <taxon>Eupatorieae</taxon>
        <taxon>Mikania</taxon>
    </lineage>
</organism>
<name>A0A5N6NC73_9ASTR</name>
<evidence type="ECO:0000313" key="2">
    <source>
        <dbReference type="Proteomes" id="UP000326396"/>
    </source>
</evidence>
<gene>
    <name evidence="1" type="ORF">E3N88_23043</name>
</gene>
<dbReference type="Proteomes" id="UP000326396">
    <property type="component" value="Linkage Group LG2"/>
</dbReference>